<dbReference type="Proteomes" id="UP000292082">
    <property type="component" value="Unassembled WGS sequence"/>
</dbReference>
<dbReference type="FunFam" id="2.115.10.20:FF:000002">
    <property type="entry name" value="Invertase 2"/>
    <property type="match status" value="1"/>
</dbReference>
<dbReference type="GO" id="GO:0000324">
    <property type="term" value="C:fungal-type vacuole"/>
    <property type="evidence" value="ECO:0007669"/>
    <property type="project" value="TreeGrafter"/>
</dbReference>
<dbReference type="InterPro" id="IPR001362">
    <property type="entry name" value="Glyco_hydro_32"/>
</dbReference>
<dbReference type="InterPro" id="IPR013189">
    <property type="entry name" value="Glyco_hydro_32_C"/>
</dbReference>
<dbReference type="Gene3D" id="2.115.10.20">
    <property type="entry name" value="Glycosyl hydrolase domain, family 43"/>
    <property type="match status" value="1"/>
</dbReference>
<dbReference type="CDD" id="cd18622">
    <property type="entry name" value="GH32_Inu-like"/>
    <property type="match status" value="1"/>
</dbReference>
<evidence type="ECO:0000256" key="3">
    <source>
        <dbReference type="ARBA" id="ARBA00023295"/>
    </source>
</evidence>
<name>A0A4Q9Q4F8_9APHY</name>
<dbReference type="PANTHER" id="PTHR42800:SF2">
    <property type="entry name" value="INVERTASE-RELATED"/>
    <property type="match status" value="1"/>
</dbReference>
<sequence>MPPVGSLSEPHEDSWRPQVHFSPPEGFMNDPNGLFVDAQGTYHLYYQYNPTGILAGNQHWGHATSKDLFHWFDQPIAIYPPDAESQVFSGSVVIDVKNTSSFFPDQSDGVVAIYTLNTPGAQVQEIAYSRDGGYTFTPFEGNPVIDGQSTQFRDPKVVWHAETQRWIMVVAYAQEFIVAIYTSPDLKTWTHASDYSHHGLLGLQYECPNLVRVPVRDAVGAPQTEYDMYVLTLSINPGAPLGGSTTQYFPGNFDGTQFTPVDGATRLADFAKDNYAAQFFYGTPEGEDALSLGWASNWQYTEATPTAREGWRGVMTLPRRSFLTRNSREGWVLVSLPVELSPVLCPGPIRVTREHLGGDMRFEADLRAVKSGAYHFEIVLPTFSRTATEARLTFELSSSASGESVSGGWLFALGGDCHFYLDRGRTHGFDHPLFTDGFSTSVVAPGEGDYTWTLSAVFDRSILEVFVNGGAASATMTVFPEGRLTMLAVRTAGIPEDVLVNVVVHGLKSVWEGGRPRSIPRSRVDAT</sequence>
<dbReference type="EMBL" id="ML145098">
    <property type="protein sequence ID" value="TBU61494.1"/>
    <property type="molecule type" value="Genomic_DNA"/>
</dbReference>
<dbReference type="InterPro" id="IPR023296">
    <property type="entry name" value="Glyco_hydro_beta-prop_sf"/>
</dbReference>
<proteinExistence type="inferred from homology"/>
<dbReference type="GO" id="GO:0004575">
    <property type="term" value="F:sucrose alpha-glucosidase activity"/>
    <property type="evidence" value="ECO:0007669"/>
    <property type="project" value="TreeGrafter"/>
</dbReference>
<evidence type="ECO:0000259" key="5">
    <source>
        <dbReference type="Pfam" id="PF00251"/>
    </source>
</evidence>
<keyword evidence="3 4" id="KW-0326">Glycosidase</keyword>
<comment type="similarity">
    <text evidence="1 4">Belongs to the glycosyl hydrolase 32 family.</text>
</comment>
<dbReference type="PROSITE" id="PS00609">
    <property type="entry name" value="GLYCOSYL_HYDROL_F32"/>
    <property type="match status" value="1"/>
</dbReference>
<accession>A0A4Q9Q4F8</accession>
<gene>
    <name evidence="7" type="ORF">BD310DRAFT_197587</name>
</gene>
<evidence type="ECO:0000256" key="4">
    <source>
        <dbReference type="RuleBase" id="RU362110"/>
    </source>
</evidence>
<dbReference type="GO" id="GO:0005987">
    <property type="term" value="P:sucrose catabolic process"/>
    <property type="evidence" value="ECO:0007669"/>
    <property type="project" value="TreeGrafter"/>
</dbReference>
<dbReference type="InterPro" id="IPR013148">
    <property type="entry name" value="Glyco_hydro_32_N"/>
</dbReference>
<feature type="domain" description="Glycosyl hydrolase family 32 N-terminal" evidence="5">
    <location>
        <begin position="20"/>
        <end position="323"/>
    </location>
</feature>
<dbReference type="SUPFAM" id="SSF75005">
    <property type="entry name" value="Arabinanase/levansucrase/invertase"/>
    <property type="match status" value="1"/>
</dbReference>
<evidence type="ECO:0000313" key="7">
    <source>
        <dbReference type="EMBL" id="TBU61494.1"/>
    </source>
</evidence>
<keyword evidence="8" id="KW-1185">Reference proteome</keyword>
<dbReference type="SUPFAM" id="SSF49899">
    <property type="entry name" value="Concanavalin A-like lectins/glucanases"/>
    <property type="match status" value="1"/>
</dbReference>
<dbReference type="InterPro" id="IPR013320">
    <property type="entry name" value="ConA-like_dom_sf"/>
</dbReference>
<dbReference type="STRING" id="114155.A0A4Q9Q4F8"/>
<evidence type="ECO:0000259" key="6">
    <source>
        <dbReference type="Pfam" id="PF08244"/>
    </source>
</evidence>
<dbReference type="AlphaFoldDB" id="A0A4Q9Q4F8"/>
<dbReference type="Gene3D" id="2.60.120.560">
    <property type="entry name" value="Exo-inulinase, domain 1"/>
    <property type="match status" value="1"/>
</dbReference>
<dbReference type="Pfam" id="PF08244">
    <property type="entry name" value="Glyco_hydro_32C"/>
    <property type="match status" value="1"/>
</dbReference>
<dbReference type="SMART" id="SM00640">
    <property type="entry name" value="Glyco_32"/>
    <property type="match status" value="1"/>
</dbReference>
<dbReference type="Pfam" id="PF00251">
    <property type="entry name" value="Glyco_hydro_32N"/>
    <property type="match status" value="1"/>
</dbReference>
<keyword evidence="2 4" id="KW-0378">Hydrolase</keyword>
<protein>
    <submittedName>
        <fullName evidence="7">Glycosyl hydrolase</fullName>
    </submittedName>
</protein>
<evidence type="ECO:0000256" key="2">
    <source>
        <dbReference type="ARBA" id="ARBA00022801"/>
    </source>
</evidence>
<dbReference type="PANTHER" id="PTHR42800">
    <property type="entry name" value="EXOINULINASE INUD (AFU_ORTHOLOGUE AFUA_5G00480)"/>
    <property type="match status" value="1"/>
</dbReference>
<dbReference type="InterPro" id="IPR018053">
    <property type="entry name" value="Glyco_hydro_32_AS"/>
</dbReference>
<evidence type="ECO:0000313" key="8">
    <source>
        <dbReference type="Proteomes" id="UP000292082"/>
    </source>
</evidence>
<evidence type="ECO:0000256" key="1">
    <source>
        <dbReference type="ARBA" id="ARBA00009902"/>
    </source>
</evidence>
<organism evidence="7 8">
    <name type="scientific">Dichomitus squalens</name>
    <dbReference type="NCBI Taxonomy" id="114155"/>
    <lineage>
        <taxon>Eukaryota</taxon>
        <taxon>Fungi</taxon>
        <taxon>Dikarya</taxon>
        <taxon>Basidiomycota</taxon>
        <taxon>Agaricomycotina</taxon>
        <taxon>Agaricomycetes</taxon>
        <taxon>Polyporales</taxon>
        <taxon>Polyporaceae</taxon>
        <taxon>Dichomitus</taxon>
    </lineage>
</organism>
<reference evidence="7 8" key="1">
    <citation type="submission" date="2019-01" db="EMBL/GenBank/DDBJ databases">
        <title>Draft genome sequences of three monokaryotic isolates of the white-rot basidiomycete fungus Dichomitus squalens.</title>
        <authorList>
            <consortium name="DOE Joint Genome Institute"/>
            <person name="Lopez S.C."/>
            <person name="Andreopoulos B."/>
            <person name="Pangilinan J."/>
            <person name="Lipzen A."/>
            <person name="Riley R."/>
            <person name="Ahrendt S."/>
            <person name="Ng V."/>
            <person name="Barry K."/>
            <person name="Daum C."/>
            <person name="Grigoriev I.V."/>
            <person name="Hilden K.S."/>
            <person name="Makela M.R."/>
            <person name="de Vries R.P."/>
        </authorList>
    </citation>
    <scope>NUCLEOTIDE SEQUENCE [LARGE SCALE GENOMIC DNA]</scope>
    <source>
        <strain evidence="7 8">CBS 464.89</strain>
    </source>
</reference>
<feature type="domain" description="Glycosyl hydrolase family 32 C-terminal" evidence="6">
    <location>
        <begin position="416"/>
        <end position="488"/>
    </location>
</feature>